<dbReference type="Gene3D" id="1.10.275.10">
    <property type="entry name" value="Fumarase/aspartase (N-terminal domain)"/>
    <property type="match status" value="1"/>
</dbReference>
<dbReference type="SUPFAM" id="SSF48557">
    <property type="entry name" value="L-aspartase-like"/>
    <property type="match status" value="1"/>
</dbReference>
<dbReference type="PANTHER" id="PTHR42696:SF2">
    <property type="entry name" value="ASPARTATE AMMONIA-LYASE"/>
    <property type="match status" value="1"/>
</dbReference>
<protein>
    <submittedName>
        <fullName evidence="2">Aspartate ammonia-lyase</fullName>
    </submittedName>
</protein>
<dbReference type="PROSITE" id="PS00163">
    <property type="entry name" value="FUMARATE_LYASES"/>
    <property type="match status" value="1"/>
</dbReference>
<dbReference type="InterPro" id="IPR008948">
    <property type="entry name" value="L-Aspartase-like"/>
</dbReference>
<keyword evidence="2" id="KW-0456">Lyase</keyword>
<proteinExistence type="predicted"/>
<accession>A0A4R1HYZ4</accession>
<dbReference type="GO" id="GO:0008797">
    <property type="term" value="F:aspartate ammonia-lyase activity"/>
    <property type="evidence" value="ECO:0007669"/>
    <property type="project" value="TreeGrafter"/>
</dbReference>
<dbReference type="EMBL" id="SMFY01000002">
    <property type="protein sequence ID" value="TCK28037.1"/>
    <property type="molecule type" value="Genomic_DNA"/>
</dbReference>
<name>A0A4R1HYZ4_ANCAQ</name>
<dbReference type="Proteomes" id="UP000295030">
    <property type="component" value="Unassembled WGS sequence"/>
</dbReference>
<sequence length="466" mass="49702">MPNTRTDTDSLGSRHLPQEALYGISTLRGGENFDISFHKLGHEPALLRALARIKHAAAAANAEIGVLPVDLAEVIIAAAVEVVEGRHGEQFIVDLMEGSGGTSINMNVNEVLANRALQLLGGQPGDYARLHPNDHVNMGQSTNDVVPAAVKLAVYDTSQALVAALVHLAEAFDQRAVAFDDVLRLGRTCMQAGQPMRLGQAFRGYASAIRRIASSLGRARDEMLVLPLGGTAIGTGFGSASGYRGAVYRHLSRLVGAPVRQSDDLFDAMQNADAFARVSSEIRIGAEVIGKIASDLVILSSDGQAGLGELKLPSVQPGSSIMPGKVNPVLPMMMQQVAFAVVGNDAAISLACLNGQLEINHFEPVIASRLLGSIDLLARSTRIFADRCIAGIEADRERSLGNLMRSPALATLFVPSLGYTEVSKLVQLAATENRSFIELVIERGLLSHDDVLRSLRDSTEYREEAV</sequence>
<keyword evidence="3" id="KW-1185">Reference proteome</keyword>
<dbReference type="InterPro" id="IPR051546">
    <property type="entry name" value="Aspartate_Ammonia-Lyase"/>
</dbReference>
<evidence type="ECO:0000259" key="1">
    <source>
        <dbReference type="Pfam" id="PF00206"/>
    </source>
</evidence>
<dbReference type="NCBIfam" id="NF008909">
    <property type="entry name" value="PRK12273.1"/>
    <property type="match status" value="1"/>
</dbReference>
<organism evidence="2 3">
    <name type="scientific">Ancylobacter aquaticus</name>
    <dbReference type="NCBI Taxonomy" id="100"/>
    <lineage>
        <taxon>Bacteria</taxon>
        <taxon>Pseudomonadati</taxon>
        <taxon>Pseudomonadota</taxon>
        <taxon>Alphaproteobacteria</taxon>
        <taxon>Hyphomicrobiales</taxon>
        <taxon>Xanthobacteraceae</taxon>
        <taxon>Ancylobacter</taxon>
    </lineage>
</organism>
<evidence type="ECO:0000313" key="3">
    <source>
        <dbReference type="Proteomes" id="UP000295030"/>
    </source>
</evidence>
<dbReference type="InterPro" id="IPR020557">
    <property type="entry name" value="Fumarate_lyase_CS"/>
</dbReference>
<dbReference type="InterPro" id="IPR000362">
    <property type="entry name" value="Fumarate_lyase_fam"/>
</dbReference>
<gene>
    <name evidence="2" type="ORF">EV667_2033</name>
</gene>
<dbReference type="AlphaFoldDB" id="A0A4R1HYZ4"/>
<dbReference type="PANTHER" id="PTHR42696">
    <property type="entry name" value="ASPARTATE AMMONIA-LYASE"/>
    <property type="match status" value="1"/>
</dbReference>
<comment type="caution">
    <text evidence="2">The sequence shown here is derived from an EMBL/GenBank/DDBJ whole genome shotgun (WGS) entry which is preliminary data.</text>
</comment>
<dbReference type="GO" id="GO:0005829">
    <property type="term" value="C:cytosol"/>
    <property type="evidence" value="ECO:0007669"/>
    <property type="project" value="TreeGrafter"/>
</dbReference>
<dbReference type="GO" id="GO:0006531">
    <property type="term" value="P:aspartate metabolic process"/>
    <property type="evidence" value="ECO:0007669"/>
    <property type="project" value="TreeGrafter"/>
</dbReference>
<feature type="domain" description="Fumarate lyase N-terminal" evidence="1">
    <location>
        <begin position="15"/>
        <end position="343"/>
    </location>
</feature>
<dbReference type="Pfam" id="PF00206">
    <property type="entry name" value="Lyase_1"/>
    <property type="match status" value="1"/>
</dbReference>
<evidence type="ECO:0000313" key="2">
    <source>
        <dbReference type="EMBL" id="TCK28037.1"/>
    </source>
</evidence>
<dbReference type="PRINTS" id="PR00149">
    <property type="entry name" value="FUMRATELYASE"/>
</dbReference>
<dbReference type="Gene3D" id="1.20.200.10">
    <property type="entry name" value="Fumarase/aspartase (Central domain)"/>
    <property type="match status" value="1"/>
</dbReference>
<dbReference type="OrthoDB" id="9802809at2"/>
<dbReference type="InterPro" id="IPR024083">
    <property type="entry name" value="Fumarase/histidase_N"/>
</dbReference>
<reference evidence="2 3" key="1">
    <citation type="submission" date="2019-03" db="EMBL/GenBank/DDBJ databases">
        <title>Genomic Encyclopedia of Type Strains, Phase IV (KMG-IV): sequencing the most valuable type-strain genomes for metagenomic binning, comparative biology and taxonomic classification.</title>
        <authorList>
            <person name="Goeker M."/>
        </authorList>
    </citation>
    <scope>NUCLEOTIDE SEQUENCE [LARGE SCALE GENOMIC DNA]</scope>
    <source>
        <strain evidence="2 3">DSM 101</strain>
    </source>
</reference>
<dbReference type="InterPro" id="IPR022761">
    <property type="entry name" value="Fumarate_lyase_N"/>
</dbReference>
<dbReference type="RefSeq" id="WP_131835228.1">
    <property type="nucleotide sequence ID" value="NZ_SMFY01000002.1"/>
</dbReference>